<dbReference type="AlphaFoldDB" id="A0A8J7WW91"/>
<comment type="caution">
    <text evidence="2">The sequence shown here is derived from an EMBL/GenBank/DDBJ whole genome shotgun (WGS) entry which is preliminary data.</text>
</comment>
<sequence length="149" mass="16405">MSRTSILSHAARVEPAPAEHDLFTALQDAAEPESRLVLRGPDGRDILLPESLTRFVVAAVQDLAAGNAVLALPVETRLTPAETAQLLGYSRPFVARLLDEGELPSAHLPGSTHRTVRLADVLEFQARRERNAEGRRRITELVEDHDLPY</sequence>
<dbReference type="Pfam" id="PF12728">
    <property type="entry name" value="HTH_17"/>
    <property type="match status" value="1"/>
</dbReference>
<evidence type="ECO:0000313" key="3">
    <source>
        <dbReference type="Proteomes" id="UP000677913"/>
    </source>
</evidence>
<dbReference type="EMBL" id="JAGSXH010000287">
    <property type="protein sequence ID" value="MBS2967067.1"/>
    <property type="molecule type" value="Genomic_DNA"/>
</dbReference>
<feature type="domain" description="Helix-turn-helix" evidence="1">
    <location>
        <begin position="78"/>
        <end position="128"/>
    </location>
</feature>
<dbReference type="InterPro" id="IPR010093">
    <property type="entry name" value="SinI_DNA-bd"/>
</dbReference>
<name>A0A8J7WW91_9ACTN</name>
<evidence type="ECO:0000313" key="2">
    <source>
        <dbReference type="EMBL" id="MBS2967067.1"/>
    </source>
</evidence>
<evidence type="ECO:0000259" key="1">
    <source>
        <dbReference type="Pfam" id="PF12728"/>
    </source>
</evidence>
<accession>A0A8J7WW91</accession>
<keyword evidence="3" id="KW-1185">Reference proteome</keyword>
<dbReference type="RefSeq" id="WP_211472734.1">
    <property type="nucleotide sequence ID" value="NZ_JAGSXH010000287.1"/>
</dbReference>
<reference evidence="2" key="1">
    <citation type="submission" date="2021-04" db="EMBL/GenBank/DDBJ databases">
        <title>Genome based classification of Actinospica acidithermotolerans sp. nov., an actinobacterium isolated from an Indonesian hot spring.</title>
        <authorList>
            <person name="Kusuma A.B."/>
            <person name="Putra K.E."/>
            <person name="Nafisah S."/>
            <person name="Loh J."/>
            <person name="Nouioui I."/>
            <person name="Goodfellow M."/>
        </authorList>
    </citation>
    <scope>NUCLEOTIDE SEQUENCE</scope>
    <source>
        <strain evidence="2">DSM 45618</strain>
    </source>
</reference>
<organism evidence="2 3">
    <name type="scientific">Actinocrinis puniceicyclus</name>
    <dbReference type="NCBI Taxonomy" id="977794"/>
    <lineage>
        <taxon>Bacteria</taxon>
        <taxon>Bacillati</taxon>
        <taxon>Actinomycetota</taxon>
        <taxon>Actinomycetes</taxon>
        <taxon>Catenulisporales</taxon>
        <taxon>Actinospicaceae</taxon>
        <taxon>Actinocrinis</taxon>
    </lineage>
</organism>
<protein>
    <submittedName>
        <fullName evidence="2">Helix-turn-helix domain-containing protein</fullName>
    </submittedName>
</protein>
<dbReference type="GO" id="GO:0003677">
    <property type="term" value="F:DNA binding"/>
    <property type="evidence" value="ECO:0007669"/>
    <property type="project" value="InterPro"/>
</dbReference>
<dbReference type="InterPro" id="IPR041657">
    <property type="entry name" value="HTH_17"/>
</dbReference>
<dbReference type="NCBIfam" id="TIGR01764">
    <property type="entry name" value="excise"/>
    <property type="match status" value="1"/>
</dbReference>
<gene>
    <name evidence="2" type="ORF">KGA66_28800</name>
</gene>
<dbReference type="Proteomes" id="UP000677913">
    <property type="component" value="Unassembled WGS sequence"/>
</dbReference>
<proteinExistence type="predicted"/>